<dbReference type="Proteomes" id="UP000027265">
    <property type="component" value="Unassembled WGS sequence"/>
</dbReference>
<evidence type="ECO:0000313" key="3">
    <source>
        <dbReference type="Proteomes" id="UP000027265"/>
    </source>
</evidence>
<protein>
    <submittedName>
        <fullName evidence="2">Uncharacterized protein</fullName>
    </submittedName>
</protein>
<dbReference type="InterPro" id="IPR019188">
    <property type="entry name" value="SNAPC1"/>
</dbReference>
<feature type="compositionally biased region" description="Polar residues" evidence="1">
    <location>
        <begin position="280"/>
        <end position="301"/>
    </location>
</feature>
<sequence>MSLTPSPSVSRGSVILQPSYFTSSLYVNPLREDICNLIQVYIEQYMQAPCTQPFALFKTIWTSQGWSWLHFKVFDARTREMFLRVTTRLFLEHLVETQPPLNRVVALFGLYTFFMTQPSTSTPSLYSITRVQIPLDVYSSLLNLPSTLTAPHVSPIQPHATYILSQLVTSNVFHILPQSSLNPQNPCILPREVFVHDNIQAASYEHVPRVNASARMGAQSSTPVTQFEPPSGVSGTGKKKGRPSKREKIKKAKEALVALDKWLEKTSFNPAPSPRRDHTCATTSEQQPRSSTITTLSPPQISISDRPAATMETYQNLKRQLIESLLSVSSEFPSTISIPAPLESTPGSQALHRANSSILNRLRKIDQMAAEKGLEVGGEEGGERTGLTRVEKASVELGVEGCIGRIGGILMLLEGAGLGEEEGRKGEADEEVEEGAVAER</sequence>
<feature type="region of interest" description="Disordered" evidence="1">
    <location>
        <begin position="419"/>
        <end position="440"/>
    </location>
</feature>
<name>A0A067Q929_9AGAM</name>
<feature type="compositionally biased region" description="Acidic residues" evidence="1">
    <location>
        <begin position="428"/>
        <end position="440"/>
    </location>
</feature>
<organism evidence="2 3">
    <name type="scientific">Jaapia argillacea MUCL 33604</name>
    <dbReference type="NCBI Taxonomy" id="933084"/>
    <lineage>
        <taxon>Eukaryota</taxon>
        <taxon>Fungi</taxon>
        <taxon>Dikarya</taxon>
        <taxon>Basidiomycota</taxon>
        <taxon>Agaricomycotina</taxon>
        <taxon>Agaricomycetes</taxon>
        <taxon>Agaricomycetidae</taxon>
        <taxon>Jaapiales</taxon>
        <taxon>Jaapiaceae</taxon>
        <taxon>Jaapia</taxon>
    </lineage>
</organism>
<dbReference type="AlphaFoldDB" id="A0A067Q929"/>
<keyword evidence="3" id="KW-1185">Reference proteome</keyword>
<feature type="region of interest" description="Disordered" evidence="1">
    <location>
        <begin position="214"/>
        <end position="250"/>
    </location>
</feature>
<dbReference type="EMBL" id="KL197710">
    <property type="protein sequence ID" value="KDQ63444.1"/>
    <property type="molecule type" value="Genomic_DNA"/>
</dbReference>
<feature type="region of interest" description="Disordered" evidence="1">
    <location>
        <begin position="266"/>
        <end position="301"/>
    </location>
</feature>
<gene>
    <name evidence="2" type="ORF">JAAARDRAFT_65487</name>
</gene>
<dbReference type="OrthoDB" id="3253083at2759"/>
<dbReference type="InParanoid" id="A0A067Q929"/>
<evidence type="ECO:0000313" key="2">
    <source>
        <dbReference type="EMBL" id="KDQ63444.1"/>
    </source>
</evidence>
<dbReference type="STRING" id="933084.A0A067Q929"/>
<feature type="compositionally biased region" description="Basic residues" evidence="1">
    <location>
        <begin position="237"/>
        <end position="250"/>
    </location>
</feature>
<reference evidence="3" key="1">
    <citation type="journal article" date="2014" name="Proc. Natl. Acad. Sci. U.S.A.">
        <title>Extensive sampling of basidiomycete genomes demonstrates inadequacy of the white-rot/brown-rot paradigm for wood decay fungi.</title>
        <authorList>
            <person name="Riley R."/>
            <person name="Salamov A.A."/>
            <person name="Brown D.W."/>
            <person name="Nagy L.G."/>
            <person name="Floudas D."/>
            <person name="Held B.W."/>
            <person name="Levasseur A."/>
            <person name="Lombard V."/>
            <person name="Morin E."/>
            <person name="Otillar R."/>
            <person name="Lindquist E.A."/>
            <person name="Sun H."/>
            <person name="LaButti K.M."/>
            <person name="Schmutz J."/>
            <person name="Jabbour D."/>
            <person name="Luo H."/>
            <person name="Baker S.E."/>
            <person name="Pisabarro A.G."/>
            <person name="Walton J.D."/>
            <person name="Blanchette R.A."/>
            <person name="Henrissat B."/>
            <person name="Martin F."/>
            <person name="Cullen D."/>
            <person name="Hibbett D.S."/>
            <person name="Grigoriev I.V."/>
        </authorList>
    </citation>
    <scope>NUCLEOTIDE SEQUENCE [LARGE SCALE GENOMIC DNA]</scope>
    <source>
        <strain evidence="3">MUCL 33604</strain>
    </source>
</reference>
<evidence type="ECO:0000256" key="1">
    <source>
        <dbReference type="SAM" id="MobiDB-lite"/>
    </source>
</evidence>
<dbReference type="Pfam" id="PF09808">
    <property type="entry name" value="SNAPC1"/>
    <property type="match status" value="1"/>
</dbReference>
<accession>A0A067Q929</accession>
<dbReference type="HOGENOM" id="CLU_059053_0_0_1"/>
<proteinExistence type="predicted"/>